<gene>
    <name evidence="1" type="ORF">SCALOS_LOCUS2919</name>
</gene>
<organism evidence="1 2">
    <name type="scientific">Scutellospora calospora</name>
    <dbReference type="NCBI Taxonomy" id="85575"/>
    <lineage>
        <taxon>Eukaryota</taxon>
        <taxon>Fungi</taxon>
        <taxon>Fungi incertae sedis</taxon>
        <taxon>Mucoromycota</taxon>
        <taxon>Glomeromycotina</taxon>
        <taxon>Glomeromycetes</taxon>
        <taxon>Diversisporales</taxon>
        <taxon>Gigasporaceae</taxon>
        <taxon>Scutellospora</taxon>
    </lineage>
</organism>
<evidence type="ECO:0000313" key="1">
    <source>
        <dbReference type="EMBL" id="CAG8493287.1"/>
    </source>
</evidence>
<name>A0ACA9KU41_9GLOM</name>
<sequence length="510" mass="56217">MNFYKHDCQGGATQTLLTSSLLLLTSLTRVKATNYALPPPDIPGIPQQPSNNNYPNAEYARLVSYSLYFYEAQRSGKLPNNNRVSWRHDSALNDGQDVGLDLSGGYYDAALEWGNGYQLSNQTQYLNDMIRWGTDWLIKASSNTTNSTGNLYVMVGNLNKDHNYWGPDTNIPTPRPSTNVNSTAHGTDVSGAAAAALAASSLLYLNQFNDSVYADKLLTYAKNLYSFAETTPFTKYSISAPQVADAYSSSDYADELVWGALWLYRATNDNSYLNKAVDYYNTNSIVKKLVFNWDEKSGGCYVLFAQLFQQSGQDSSKWKSLAEKYLDSFLNQSDACSLTNGGLLWCYGDSNQDSLNPAINIAFLCLIYAPIATSSAKSQAYINFAMSQIDYVLGKNPINVPYVIGVHPNSPQNPHHAGASGGIDVNNLNNPPQTQHILYGGIVGGPDQNDQYSDSRRDYIQSEVALDYNAAFQGLMAYQTINSHSDPYYVNVPPGRPKPKISSLEVVCNM</sequence>
<protein>
    <submittedName>
        <fullName evidence="1">5349_t:CDS:1</fullName>
    </submittedName>
</protein>
<keyword evidence="2" id="KW-1185">Reference proteome</keyword>
<dbReference type="EMBL" id="CAJVPM010002827">
    <property type="protein sequence ID" value="CAG8493287.1"/>
    <property type="molecule type" value="Genomic_DNA"/>
</dbReference>
<proteinExistence type="predicted"/>
<accession>A0ACA9KU41</accession>
<comment type="caution">
    <text evidence="1">The sequence shown here is derived from an EMBL/GenBank/DDBJ whole genome shotgun (WGS) entry which is preliminary data.</text>
</comment>
<evidence type="ECO:0000313" key="2">
    <source>
        <dbReference type="Proteomes" id="UP000789860"/>
    </source>
</evidence>
<reference evidence="1" key="1">
    <citation type="submission" date="2021-06" db="EMBL/GenBank/DDBJ databases">
        <authorList>
            <person name="Kallberg Y."/>
            <person name="Tangrot J."/>
            <person name="Rosling A."/>
        </authorList>
    </citation>
    <scope>NUCLEOTIDE SEQUENCE</scope>
    <source>
        <strain evidence="1">AU212A</strain>
    </source>
</reference>
<dbReference type="Proteomes" id="UP000789860">
    <property type="component" value="Unassembled WGS sequence"/>
</dbReference>